<reference evidence="3" key="2">
    <citation type="submission" date="2019-10" db="EMBL/GenBank/DDBJ databases">
        <authorList>
            <consortium name="NCBI Genome Project"/>
        </authorList>
    </citation>
    <scope>NUCLEOTIDE SEQUENCE</scope>
    <source>
        <strain evidence="3">NI907</strain>
    </source>
</reference>
<evidence type="ECO:0000313" key="3">
    <source>
        <dbReference type="RefSeq" id="XP_030984407.1"/>
    </source>
</evidence>
<proteinExistence type="predicted"/>
<evidence type="ECO:0000256" key="1">
    <source>
        <dbReference type="SAM" id="MobiDB-lite"/>
    </source>
</evidence>
<gene>
    <name evidence="3" type="ORF">PgNI_04404</name>
</gene>
<dbReference type="Proteomes" id="UP000515153">
    <property type="component" value="Unplaced"/>
</dbReference>
<dbReference type="KEGG" id="pgri:PgNI_04404"/>
<dbReference type="AlphaFoldDB" id="A0A6P8BB44"/>
<reference evidence="3" key="1">
    <citation type="journal article" date="2019" name="Mol. Biol. Evol.">
        <title>Blast fungal genomes show frequent chromosomal changes, gene gains and losses, and effector gene turnover.</title>
        <authorList>
            <person name="Gomez Luciano L.B."/>
            <person name="Jason Tsai I."/>
            <person name="Chuma I."/>
            <person name="Tosa Y."/>
            <person name="Chen Y.H."/>
            <person name="Li J.Y."/>
            <person name="Li M.Y."/>
            <person name="Jade Lu M.Y."/>
            <person name="Nakayashiki H."/>
            <person name="Li W.H."/>
        </authorList>
    </citation>
    <scope>NUCLEOTIDE SEQUENCE</scope>
    <source>
        <strain evidence="3">NI907</strain>
    </source>
</reference>
<evidence type="ECO:0000313" key="2">
    <source>
        <dbReference type="Proteomes" id="UP000515153"/>
    </source>
</evidence>
<keyword evidence="2" id="KW-1185">Reference proteome</keyword>
<protein>
    <submittedName>
        <fullName evidence="3">Uncharacterized protein</fullName>
    </submittedName>
</protein>
<feature type="region of interest" description="Disordered" evidence="1">
    <location>
        <begin position="1"/>
        <end position="22"/>
    </location>
</feature>
<sequence length="85" mass="9458">MGTSTAAENHYQRSRRGSDPKILPTKFVSDTALLILALEEVLGDKTRFDIQVCSNAYSISSTTDQDIDMVLFTTEERVEESKAIT</sequence>
<reference evidence="3" key="3">
    <citation type="submission" date="2025-08" db="UniProtKB">
        <authorList>
            <consortium name="RefSeq"/>
        </authorList>
    </citation>
    <scope>IDENTIFICATION</scope>
    <source>
        <strain evidence="3">NI907</strain>
    </source>
</reference>
<name>A0A6P8BB44_PYRGI</name>
<organism evidence="2 3">
    <name type="scientific">Pyricularia grisea</name>
    <name type="common">Crabgrass-specific blast fungus</name>
    <name type="synonym">Magnaporthe grisea</name>
    <dbReference type="NCBI Taxonomy" id="148305"/>
    <lineage>
        <taxon>Eukaryota</taxon>
        <taxon>Fungi</taxon>
        <taxon>Dikarya</taxon>
        <taxon>Ascomycota</taxon>
        <taxon>Pezizomycotina</taxon>
        <taxon>Sordariomycetes</taxon>
        <taxon>Sordariomycetidae</taxon>
        <taxon>Magnaporthales</taxon>
        <taxon>Pyriculariaceae</taxon>
        <taxon>Pyricularia</taxon>
    </lineage>
</organism>
<accession>A0A6P8BB44</accession>
<dbReference type="GeneID" id="41959360"/>
<dbReference type="RefSeq" id="XP_030984407.1">
    <property type="nucleotide sequence ID" value="XM_031124451.1"/>
</dbReference>